<evidence type="ECO:0000256" key="1">
    <source>
        <dbReference type="SAM" id="MobiDB-lite"/>
    </source>
</evidence>
<dbReference type="PANTHER" id="PTHR12449">
    <property type="entry name" value="DEATH DOMAIN-CONTAINING PROTEIN"/>
    <property type="match status" value="1"/>
</dbReference>
<dbReference type="Proteomes" id="UP000710432">
    <property type="component" value="Unassembled WGS sequence"/>
</dbReference>
<feature type="compositionally biased region" description="Low complexity" evidence="1">
    <location>
        <begin position="212"/>
        <end position="232"/>
    </location>
</feature>
<sequence length="559" mass="61308">MQVPLIALHRRRCKELSLHLGIPCWASLRRGLGPGADGLSEPEGISLKRVAVVEDFFDIIYSMHVESSAEPGKAPKHAGQKKTYRAIAETYAFLPREAVTRFLMSCTECQKRMHFNSSGPEPKENEPPSPLVSGIIDYNMPLTSTYLKQMKLRVMNSQEQDETSVSSEDFDMNDSTWMSADPHLASSLSPSQEERMRSPQNLHSQEDDDSSSESGSGNGSSTLNPSTSSSTQGDPAFPEMNGNGTAAPMDFTATAEDQPINLCDKLPPGTALGTPSYPSDGCGTDGLRSRVKYGVKSTPESPPYSSGSYDSIKTEMFVRLFVDENLDRMVPISKQPKEKIQAIIESCSRQFPEFQERARKRIRTYLKSCRRMKKNGMEMTRPTPPHLTSAMAENILAAACESETRKAAKRMRLEIYQSSQDEPIALDKQHSRDSTAITHSTYSLPASAYSQDPVYVNGGLNYSYRSYGSLSSNLQPSASLQTGNHSNGPTDLSMKGGASTPTPPTPTPPSNSTSRTMPTAQLSPTEISAVRQLIAGYRESAAFLLRSADELENLILQQN</sequence>
<feature type="region of interest" description="Disordered" evidence="1">
    <location>
        <begin position="114"/>
        <end position="135"/>
    </location>
</feature>
<protein>
    <submittedName>
        <fullName evidence="3">Nucleolar protein 4-like</fullName>
    </submittedName>
</protein>
<dbReference type="InterPro" id="IPR039788">
    <property type="entry name" value="NOL4/NOL4L"/>
</dbReference>
<comment type="caution">
    <text evidence="3">The sequence shown here is derived from an EMBL/GenBank/DDBJ whole genome shotgun (WGS) entry which is preliminary data.</text>
</comment>
<dbReference type="InterPro" id="IPR056549">
    <property type="entry name" value="HTH_NOL4"/>
</dbReference>
<feature type="compositionally biased region" description="Polar residues" evidence="1">
    <location>
        <begin position="157"/>
        <end position="178"/>
    </location>
</feature>
<dbReference type="Pfam" id="PF23079">
    <property type="entry name" value="HTH_NOL4_2nd"/>
    <property type="match status" value="1"/>
</dbReference>
<gene>
    <name evidence="3" type="ORF">LTLLF_155230</name>
</gene>
<dbReference type="PANTHER" id="PTHR12449:SF19">
    <property type="entry name" value="NUCLEOLAR PROTEIN 4-LIKE"/>
    <property type="match status" value="1"/>
</dbReference>
<proteinExistence type="predicted"/>
<accession>A0A8J6KU54</accession>
<dbReference type="AlphaFoldDB" id="A0A8J6KU54"/>
<feature type="compositionally biased region" description="Low complexity" evidence="1">
    <location>
        <begin position="510"/>
        <end position="519"/>
    </location>
</feature>
<feature type="region of interest" description="Disordered" evidence="1">
    <location>
        <begin position="157"/>
        <end position="285"/>
    </location>
</feature>
<name>A0A8J6KU54_MICOH</name>
<reference evidence="3" key="1">
    <citation type="submission" date="2020-03" db="EMBL/GenBank/DDBJ databases">
        <title>Studies in the Genomics of Life Span.</title>
        <authorList>
            <person name="Glass D."/>
        </authorList>
    </citation>
    <scope>NUCLEOTIDE SEQUENCE</scope>
    <source>
        <strain evidence="3">LTLLF</strain>
        <tissue evidence="3">Muscle</tissue>
    </source>
</reference>
<feature type="domain" description="Nucleolar protein 4 helical" evidence="2">
    <location>
        <begin position="315"/>
        <end position="403"/>
    </location>
</feature>
<feature type="compositionally biased region" description="Polar residues" evidence="1">
    <location>
        <begin position="475"/>
        <end position="490"/>
    </location>
</feature>
<evidence type="ECO:0000259" key="2">
    <source>
        <dbReference type="Pfam" id="PF23079"/>
    </source>
</evidence>
<evidence type="ECO:0000313" key="3">
    <source>
        <dbReference type="EMBL" id="KAH0510396.1"/>
    </source>
</evidence>
<organism evidence="3 4">
    <name type="scientific">Microtus ochrogaster</name>
    <name type="common">Prairie vole</name>
    <dbReference type="NCBI Taxonomy" id="79684"/>
    <lineage>
        <taxon>Eukaryota</taxon>
        <taxon>Metazoa</taxon>
        <taxon>Chordata</taxon>
        <taxon>Craniata</taxon>
        <taxon>Vertebrata</taxon>
        <taxon>Euteleostomi</taxon>
        <taxon>Mammalia</taxon>
        <taxon>Eutheria</taxon>
        <taxon>Euarchontoglires</taxon>
        <taxon>Glires</taxon>
        <taxon>Rodentia</taxon>
        <taxon>Myomorpha</taxon>
        <taxon>Muroidea</taxon>
        <taxon>Cricetidae</taxon>
        <taxon>Arvicolinae</taxon>
        <taxon>Microtus</taxon>
    </lineage>
</organism>
<evidence type="ECO:0000313" key="4">
    <source>
        <dbReference type="Proteomes" id="UP000710432"/>
    </source>
</evidence>
<dbReference type="EMBL" id="JAATJU010022523">
    <property type="protein sequence ID" value="KAH0510396.1"/>
    <property type="molecule type" value="Genomic_DNA"/>
</dbReference>
<feature type="region of interest" description="Disordered" evidence="1">
    <location>
        <begin position="475"/>
        <end position="523"/>
    </location>
</feature>